<proteinExistence type="predicted"/>
<evidence type="ECO:0000313" key="4">
    <source>
        <dbReference type="EMBL" id="SDH94549.1"/>
    </source>
</evidence>
<dbReference type="AlphaFoldDB" id="A0A1G8GJH3"/>
<evidence type="ECO:0000256" key="2">
    <source>
        <dbReference type="SAM" id="SignalP"/>
    </source>
</evidence>
<keyword evidence="1 2" id="KW-0732">Signal</keyword>
<dbReference type="STRING" id="861298.SAMN04488136_13819"/>
<dbReference type="InterPro" id="IPR011250">
    <property type="entry name" value="OMP/PagP_B-barrel"/>
</dbReference>
<gene>
    <name evidence="4" type="ORF">SAMN04488136_13819</name>
</gene>
<evidence type="ECO:0000256" key="1">
    <source>
        <dbReference type="ARBA" id="ARBA00022729"/>
    </source>
</evidence>
<organism evidence="4 5">
    <name type="scientific">Vibrio xiamenensis</name>
    <dbReference type="NCBI Taxonomy" id="861298"/>
    <lineage>
        <taxon>Bacteria</taxon>
        <taxon>Pseudomonadati</taxon>
        <taxon>Pseudomonadota</taxon>
        <taxon>Gammaproteobacteria</taxon>
        <taxon>Vibrionales</taxon>
        <taxon>Vibrionaceae</taxon>
        <taxon>Vibrio</taxon>
    </lineage>
</organism>
<reference evidence="4 5" key="1">
    <citation type="submission" date="2016-10" db="EMBL/GenBank/DDBJ databases">
        <authorList>
            <person name="de Groot N.N."/>
        </authorList>
    </citation>
    <scope>NUCLEOTIDE SEQUENCE [LARGE SCALE GENOMIC DNA]</scope>
    <source>
        <strain evidence="4 5">CGMCC 1.10228</strain>
    </source>
</reference>
<sequence>MKKYLLAVCGMLCSMNLFAQELGDGYLGLSYSYIDAQMSANVAGTDYDFHMSDNAMIGILLGYSFSENISMEVRGYANARNGTYGGVREAIERQVMGLGRFIVPVHRFFDLYAVIGYGTVEVKALQDSYTDEDFVYGVGMAVRKGSPVSLNVEWLQLYDDETTVSGNSYALDMSTVNLNLVFQF</sequence>
<feature type="chain" id="PRO_5011678369" evidence="2">
    <location>
        <begin position="20"/>
        <end position="184"/>
    </location>
</feature>
<dbReference type="Pfam" id="PF13505">
    <property type="entry name" value="OMP_b-brl"/>
    <property type="match status" value="1"/>
</dbReference>
<dbReference type="EMBL" id="FNDD01000038">
    <property type="protein sequence ID" value="SDH94549.1"/>
    <property type="molecule type" value="Genomic_DNA"/>
</dbReference>
<evidence type="ECO:0000313" key="5">
    <source>
        <dbReference type="Proteomes" id="UP000198854"/>
    </source>
</evidence>
<dbReference type="Proteomes" id="UP000198854">
    <property type="component" value="Unassembled WGS sequence"/>
</dbReference>
<protein>
    <submittedName>
        <fullName evidence="4">Outer membrane protein beta-barrel domain-containing protein</fullName>
    </submittedName>
</protein>
<dbReference type="InterPro" id="IPR027385">
    <property type="entry name" value="Beta-barrel_OMP"/>
</dbReference>
<dbReference type="RefSeq" id="WP_093279091.1">
    <property type="nucleotide sequence ID" value="NZ_FNDD01000038.1"/>
</dbReference>
<keyword evidence="5" id="KW-1185">Reference proteome</keyword>
<accession>A0A1G8GJH3</accession>
<evidence type="ECO:0000259" key="3">
    <source>
        <dbReference type="Pfam" id="PF13505"/>
    </source>
</evidence>
<dbReference type="SUPFAM" id="SSF56925">
    <property type="entry name" value="OMPA-like"/>
    <property type="match status" value="1"/>
</dbReference>
<feature type="signal peptide" evidence="2">
    <location>
        <begin position="1"/>
        <end position="19"/>
    </location>
</feature>
<dbReference type="OrthoDB" id="6386495at2"/>
<name>A0A1G8GJH3_9VIBR</name>
<dbReference type="Gene3D" id="2.40.160.20">
    <property type="match status" value="1"/>
</dbReference>
<feature type="domain" description="Outer membrane protein beta-barrel" evidence="3">
    <location>
        <begin position="6"/>
        <end position="184"/>
    </location>
</feature>